<name>I4DMB9_PAPPL</name>
<evidence type="ECO:0000313" key="2">
    <source>
        <dbReference type="EMBL" id="BAM19059.1"/>
    </source>
</evidence>
<evidence type="ECO:0000256" key="1">
    <source>
        <dbReference type="SAM" id="MobiDB-lite"/>
    </source>
</evidence>
<dbReference type="AlphaFoldDB" id="I4DMB9"/>
<organism evidence="2">
    <name type="scientific">Papilio polytes</name>
    <name type="common">Common mormon</name>
    <name type="synonym">Swallowtail butterfly</name>
    <dbReference type="NCBI Taxonomy" id="76194"/>
    <lineage>
        <taxon>Eukaryota</taxon>
        <taxon>Metazoa</taxon>
        <taxon>Ecdysozoa</taxon>
        <taxon>Arthropoda</taxon>
        <taxon>Hexapoda</taxon>
        <taxon>Insecta</taxon>
        <taxon>Pterygota</taxon>
        <taxon>Neoptera</taxon>
        <taxon>Endopterygota</taxon>
        <taxon>Lepidoptera</taxon>
        <taxon>Glossata</taxon>
        <taxon>Ditrysia</taxon>
        <taxon>Papilionoidea</taxon>
        <taxon>Papilionidae</taxon>
        <taxon>Papilioninae</taxon>
        <taxon>Papilio</taxon>
    </lineage>
</organism>
<dbReference type="EMBL" id="AK402437">
    <property type="protein sequence ID" value="BAM19059.1"/>
    <property type="molecule type" value="mRNA"/>
</dbReference>
<proteinExistence type="evidence at transcript level"/>
<feature type="region of interest" description="Disordered" evidence="1">
    <location>
        <begin position="35"/>
        <end position="59"/>
    </location>
</feature>
<sequence length="155" mass="17362">MRRKHSLESSYSAQKDRLNTQGALISAGFKVSTTIRPDETMERDRNDRDDMSSVNKTDIDGELSRFSTLRKSYSQEDLSEWTDAERRIGELTLSEARSVGGTLPASTGRAASSTRMTHQEANTMAERDLGSTFLLPHVHLYKPDLTSDVSEFDSL</sequence>
<protein>
    <submittedName>
        <fullName evidence="2">Uncharacterized protein</fullName>
    </submittedName>
</protein>
<reference evidence="2" key="1">
    <citation type="journal article" date="2012" name="BMC Biol.">
        <title>Comprehensive microarray-based analysis for stage-specific larval camouflage pattern-associated genes in the swallowtail butterfly, Papilio xuthus.</title>
        <authorList>
            <person name="Futahashi R."/>
            <person name="Shirataki H."/>
            <person name="Narita T."/>
            <person name="Mita K."/>
            <person name="Fujiwara H."/>
        </authorList>
    </citation>
    <scope>NUCLEOTIDE SEQUENCE</scope>
    <source>
        <tissue evidence="2">Epidermis</tissue>
    </source>
</reference>
<accession>I4DMB9</accession>
<feature type="compositionally biased region" description="Basic and acidic residues" evidence="1">
    <location>
        <begin position="36"/>
        <end position="59"/>
    </location>
</feature>